<evidence type="ECO:0000259" key="10">
    <source>
        <dbReference type="Pfam" id="PF01699"/>
    </source>
</evidence>
<evidence type="ECO:0000256" key="8">
    <source>
        <dbReference type="SAM" id="MobiDB-lite"/>
    </source>
</evidence>
<evidence type="ECO:0000256" key="3">
    <source>
        <dbReference type="ARBA" id="ARBA00022449"/>
    </source>
</evidence>
<keyword evidence="4" id="KW-0109">Calcium transport</keyword>
<feature type="transmembrane region" description="Helical" evidence="9">
    <location>
        <begin position="594"/>
        <end position="614"/>
    </location>
</feature>
<dbReference type="GO" id="GO:0005432">
    <property type="term" value="F:calcium:sodium antiporter activity"/>
    <property type="evidence" value="ECO:0007669"/>
    <property type="project" value="TreeGrafter"/>
</dbReference>
<dbReference type="InterPro" id="IPR051359">
    <property type="entry name" value="CaCA_antiporter"/>
</dbReference>
<evidence type="ECO:0000256" key="4">
    <source>
        <dbReference type="ARBA" id="ARBA00022568"/>
    </source>
</evidence>
<feature type="transmembrane region" description="Helical" evidence="9">
    <location>
        <begin position="100"/>
        <end position="122"/>
    </location>
</feature>
<feature type="transmembrane region" description="Helical" evidence="9">
    <location>
        <begin position="621"/>
        <end position="640"/>
    </location>
</feature>
<evidence type="ECO:0000256" key="2">
    <source>
        <dbReference type="ARBA" id="ARBA00022448"/>
    </source>
</evidence>
<keyword evidence="2" id="KW-0813">Transport</keyword>
<feature type="transmembrane region" description="Helical" evidence="9">
    <location>
        <begin position="57"/>
        <end position="79"/>
    </location>
</feature>
<feature type="transmembrane region" description="Helical" evidence="9">
    <location>
        <begin position="134"/>
        <end position="158"/>
    </location>
</feature>
<dbReference type="GO" id="GO:0016020">
    <property type="term" value="C:membrane"/>
    <property type="evidence" value="ECO:0007669"/>
    <property type="project" value="UniProtKB-SubCell"/>
</dbReference>
<evidence type="ECO:0000256" key="9">
    <source>
        <dbReference type="SAM" id="Phobius"/>
    </source>
</evidence>
<keyword evidence="6 9" id="KW-1133">Transmembrane helix</keyword>
<accession>A0AAE1ARE1</accession>
<feature type="transmembrane region" description="Helical" evidence="9">
    <location>
        <begin position="431"/>
        <end position="451"/>
    </location>
</feature>
<keyword evidence="5 9" id="KW-0812">Transmembrane</keyword>
<name>A0AAE1ARE1_9GAST</name>
<dbReference type="Gene3D" id="1.20.1420.30">
    <property type="entry name" value="NCX, central ion-binding region"/>
    <property type="match status" value="2"/>
</dbReference>
<evidence type="ECO:0000256" key="5">
    <source>
        <dbReference type="ARBA" id="ARBA00022692"/>
    </source>
</evidence>
<keyword evidence="4" id="KW-0406">Ion transport</keyword>
<sequence>MELLGDDNSGASCDSIHNLHNHTDKCWFVRHTGSCGVDEGFVNYTQLLYCALEDIPVWFGCVLLIIWWLFMFSGLAVTADDFFCPSLAVISRSLKLSHNVAGVTFLAFGNGAPDVFSAVAAIGNAKAGDAGLAIGALFGAGVFVTAVVAGSIAVICPFKCMERPLMRDVIFYLAAVYWSWHIMWDKKITQAEAAGLLVLYGVYVIVVIGGRYINQRLKKLKNQSAEAKVSNTTDPLLRGILSSNSGHRDFVASYDSTSPIAAAPNSSSNGTSSEDIMHSFVASSDSSTSINSSDCILGSNSQEGIINTASPNIQVEIEAISRMKHGGQTKSDEARHMWKIFLSGINPINTEEWGDLGLHWKIYEAFKSPIMLCLKLTIPVVDDEDKDEEIEDESSSQSDSGKEDSKDMKQLIMKTEKISHLRNWNRPLNSLHIFLGPFFASITTGVGTKTIGGAFPIYGLVLIVGAALAVFVFVTTSTYKRPRFHTALAYLGFLVAVVWIYCIANEIVNILQALGIAFNLSDAILGLTFLAWGNSVGDLIADMSMARQGYPRMGISACFGGPLFNLLIGLGIPFSIACANHGGEFLLQVSLEEMVLAAGLGLSLVATLIIVPLSNFYMSRAYGIFLLALYVIFLLVAILTEVNVIENISL</sequence>
<feature type="transmembrane region" description="Helical" evidence="9">
    <location>
        <begin position="510"/>
        <end position="532"/>
    </location>
</feature>
<feature type="transmembrane region" description="Helical" evidence="9">
    <location>
        <begin position="553"/>
        <end position="574"/>
    </location>
</feature>
<feature type="transmembrane region" description="Helical" evidence="9">
    <location>
        <begin position="165"/>
        <end position="182"/>
    </location>
</feature>
<dbReference type="GO" id="GO:0006874">
    <property type="term" value="P:intracellular calcium ion homeostasis"/>
    <property type="evidence" value="ECO:0007669"/>
    <property type="project" value="TreeGrafter"/>
</dbReference>
<organism evidence="11 12">
    <name type="scientific">Elysia crispata</name>
    <name type="common">lettuce slug</name>
    <dbReference type="NCBI Taxonomy" id="231223"/>
    <lineage>
        <taxon>Eukaryota</taxon>
        <taxon>Metazoa</taxon>
        <taxon>Spiralia</taxon>
        <taxon>Lophotrochozoa</taxon>
        <taxon>Mollusca</taxon>
        <taxon>Gastropoda</taxon>
        <taxon>Heterobranchia</taxon>
        <taxon>Euthyneura</taxon>
        <taxon>Panpulmonata</taxon>
        <taxon>Sacoglossa</taxon>
        <taxon>Placobranchoidea</taxon>
        <taxon>Plakobranchidae</taxon>
        <taxon>Elysia</taxon>
    </lineage>
</organism>
<feature type="compositionally biased region" description="Acidic residues" evidence="8">
    <location>
        <begin position="385"/>
        <end position="394"/>
    </location>
</feature>
<reference evidence="11" key="1">
    <citation type="journal article" date="2023" name="G3 (Bethesda)">
        <title>A reference genome for the long-term kleptoplast-retaining sea slug Elysia crispata morphotype clarki.</title>
        <authorList>
            <person name="Eastman K.E."/>
            <person name="Pendleton A.L."/>
            <person name="Shaikh M.A."/>
            <person name="Suttiyut T."/>
            <person name="Ogas R."/>
            <person name="Tomko P."/>
            <person name="Gavelis G."/>
            <person name="Widhalm J.R."/>
            <person name="Wisecaver J.H."/>
        </authorList>
    </citation>
    <scope>NUCLEOTIDE SEQUENCE</scope>
    <source>
        <strain evidence="11">ECLA1</strain>
    </source>
</reference>
<evidence type="ECO:0000256" key="6">
    <source>
        <dbReference type="ARBA" id="ARBA00022989"/>
    </source>
</evidence>
<keyword evidence="3" id="KW-0050">Antiport</keyword>
<feature type="transmembrane region" description="Helical" evidence="9">
    <location>
        <begin position="194"/>
        <end position="213"/>
    </location>
</feature>
<dbReference type="EMBL" id="JAWDGP010001377">
    <property type="protein sequence ID" value="KAK3792409.1"/>
    <property type="molecule type" value="Genomic_DNA"/>
</dbReference>
<keyword evidence="7 9" id="KW-0472">Membrane</keyword>
<dbReference type="Pfam" id="PF01699">
    <property type="entry name" value="Na_Ca_ex"/>
    <property type="match status" value="2"/>
</dbReference>
<feature type="domain" description="Sodium/calcium exchanger membrane region" evidence="10">
    <location>
        <begin position="489"/>
        <end position="638"/>
    </location>
</feature>
<gene>
    <name evidence="11" type="ORF">RRG08_045952</name>
</gene>
<dbReference type="InterPro" id="IPR044880">
    <property type="entry name" value="NCX_ion-bd_dom_sf"/>
</dbReference>
<keyword evidence="4" id="KW-0106">Calcium</keyword>
<evidence type="ECO:0000313" key="12">
    <source>
        <dbReference type="Proteomes" id="UP001283361"/>
    </source>
</evidence>
<keyword evidence="12" id="KW-1185">Reference proteome</keyword>
<dbReference type="PANTHER" id="PTHR12266">
    <property type="entry name" value="NA+/CA2+ K+ INDEPENDENT EXCHANGER"/>
    <property type="match status" value="1"/>
</dbReference>
<comment type="subcellular location">
    <subcellularLocation>
        <location evidence="1">Membrane</location>
        <topology evidence="1">Multi-pass membrane protein</topology>
    </subcellularLocation>
</comment>
<evidence type="ECO:0000256" key="1">
    <source>
        <dbReference type="ARBA" id="ARBA00004141"/>
    </source>
</evidence>
<evidence type="ECO:0000313" key="11">
    <source>
        <dbReference type="EMBL" id="KAK3792409.1"/>
    </source>
</evidence>
<feature type="region of interest" description="Disordered" evidence="8">
    <location>
        <begin position="385"/>
        <end position="406"/>
    </location>
</feature>
<feature type="transmembrane region" description="Helical" evidence="9">
    <location>
        <begin position="487"/>
        <end position="504"/>
    </location>
</feature>
<dbReference type="InterPro" id="IPR004837">
    <property type="entry name" value="NaCa_Exmemb"/>
</dbReference>
<evidence type="ECO:0000256" key="7">
    <source>
        <dbReference type="ARBA" id="ARBA00023136"/>
    </source>
</evidence>
<dbReference type="Proteomes" id="UP001283361">
    <property type="component" value="Unassembled WGS sequence"/>
</dbReference>
<comment type="caution">
    <text evidence="11">The sequence shown here is derived from an EMBL/GenBank/DDBJ whole genome shotgun (WGS) entry which is preliminary data.</text>
</comment>
<dbReference type="PANTHER" id="PTHR12266:SF0">
    <property type="entry name" value="MITOCHONDRIAL SODIUM_CALCIUM EXCHANGER PROTEIN"/>
    <property type="match status" value="1"/>
</dbReference>
<dbReference type="AlphaFoldDB" id="A0AAE1ARE1"/>
<proteinExistence type="predicted"/>
<protein>
    <recommendedName>
        <fullName evidence="10">Sodium/calcium exchanger membrane region domain-containing protein</fullName>
    </recommendedName>
</protein>
<feature type="transmembrane region" description="Helical" evidence="9">
    <location>
        <begin position="457"/>
        <end position="475"/>
    </location>
</feature>
<feature type="domain" description="Sodium/calcium exchanger membrane region" evidence="10">
    <location>
        <begin position="65"/>
        <end position="208"/>
    </location>
</feature>